<evidence type="ECO:0000313" key="2">
    <source>
        <dbReference type="Proteomes" id="UP001150217"/>
    </source>
</evidence>
<keyword evidence="2" id="KW-1185">Reference proteome</keyword>
<dbReference type="Proteomes" id="UP001150217">
    <property type="component" value="Unassembled WGS sequence"/>
</dbReference>
<dbReference type="EMBL" id="JANVFT010000005">
    <property type="protein sequence ID" value="KAJ4500561.1"/>
    <property type="molecule type" value="Genomic_DNA"/>
</dbReference>
<sequence length="165" mass="19461">MTLNFEVHVPDNNEDAMGTCEWIFQALDLREKRFANLVGMSLTKQKTFAREWITTERTKAGPSTESRLNPQQRHNIHYNWKVPQPEFTRAYGGLVSTRGARPMYFRKQGTSAFSKISYFERFRLYSGDAYVQDQNTVIYKRDFRLKPQEPYEELVDNCRNDMGIE</sequence>
<comment type="caution">
    <text evidence="1">The sequence shown here is derived from an EMBL/GenBank/DDBJ whole genome shotgun (WGS) entry which is preliminary data.</text>
</comment>
<organism evidence="1 2">
    <name type="scientific">Lentinula lateritia</name>
    <dbReference type="NCBI Taxonomy" id="40482"/>
    <lineage>
        <taxon>Eukaryota</taxon>
        <taxon>Fungi</taxon>
        <taxon>Dikarya</taxon>
        <taxon>Basidiomycota</taxon>
        <taxon>Agaricomycotina</taxon>
        <taxon>Agaricomycetes</taxon>
        <taxon>Agaricomycetidae</taxon>
        <taxon>Agaricales</taxon>
        <taxon>Marasmiineae</taxon>
        <taxon>Omphalotaceae</taxon>
        <taxon>Lentinula</taxon>
    </lineage>
</organism>
<name>A0ABQ8VX26_9AGAR</name>
<evidence type="ECO:0000313" key="1">
    <source>
        <dbReference type="EMBL" id="KAJ4500561.1"/>
    </source>
</evidence>
<accession>A0ABQ8VX26</accession>
<reference evidence="1" key="1">
    <citation type="submission" date="2022-08" db="EMBL/GenBank/DDBJ databases">
        <title>A Global Phylogenomic Analysis of the Shiitake Genus Lentinula.</title>
        <authorList>
            <consortium name="DOE Joint Genome Institute"/>
            <person name="Sierra-Patev S."/>
            <person name="Min B."/>
            <person name="Naranjo-Ortiz M."/>
            <person name="Looney B."/>
            <person name="Konkel Z."/>
            <person name="Slot J.C."/>
            <person name="Sakamoto Y."/>
            <person name="Steenwyk J.L."/>
            <person name="Rokas A."/>
            <person name="Carro J."/>
            <person name="Camarero S."/>
            <person name="Ferreira P."/>
            <person name="Molpeceres G."/>
            <person name="Ruiz-Duenas F.J."/>
            <person name="Serrano A."/>
            <person name="Henrissat B."/>
            <person name="Drula E."/>
            <person name="Hughes K.W."/>
            <person name="Mata J.L."/>
            <person name="Ishikawa N.K."/>
            <person name="Vargas-Isla R."/>
            <person name="Ushijima S."/>
            <person name="Smith C.A."/>
            <person name="Ahrendt S."/>
            <person name="Andreopoulos W."/>
            <person name="He G."/>
            <person name="Labutti K."/>
            <person name="Lipzen A."/>
            <person name="Ng V."/>
            <person name="Riley R."/>
            <person name="Sandor L."/>
            <person name="Barry K."/>
            <person name="Martinez A.T."/>
            <person name="Xiao Y."/>
            <person name="Gibbons J.G."/>
            <person name="Terashima K."/>
            <person name="Grigoriev I.V."/>
            <person name="Hibbett D.S."/>
        </authorList>
    </citation>
    <scope>NUCLEOTIDE SEQUENCE</scope>
    <source>
        <strain evidence="1">RHP3577 ss4</strain>
    </source>
</reference>
<proteinExistence type="predicted"/>
<protein>
    <submittedName>
        <fullName evidence="1">Uncharacterized protein</fullName>
    </submittedName>
</protein>
<gene>
    <name evidence="1" type="ORF">C8R41DRAFT_863144</name>
</gene>